<proteinExistence type="inferred from homology"/>
<dbReference type="PANTHER" id="PTHR46696:SF6">
    <property type="entry name" value="P450, PUTATIVE (EUROFUNG)-RELATED"/>
    <property type="match status" value="1"/>
</dbReference>
<keyword evidence="4" id="KW-1185">Reference proteome</keyword>
<dbReference type="Proteomes" id="UP001291309">
    <property type="component" value="Unassembled WGS sequence"/>
</dbReference>
<dbReference type="InterPro" id="IPR002397">
    <property type="entry name" value="Cyt_P450_B"/>
</dbReference>
<keyword evidence="2" id="KW-0560">Oxidoreductase</keyword>
<keyword evidence="2" id="KW-0503">Monooxygenase</keyword>
<sequence>MTTPAAAQLGLEYKPLEAPQLNDPFPFYARLRHEAPVTFAPAFQLWLVSRYADVQAALRDPKRFSSRDILRPPVDLPPEMLEYLKEAGYSPEYPLLGDDPPSHTRIRGLVGKAFSVASVAAMETRIREIARSYVDALLRAGPRADVVAGLSFPLPMHIITTLLGIPASDGEKLKGWCADENLFFVPHLPPEARMHSARGVAAFRHYLRAMVEERQKNPRPDDFLTSLIQARLEGERPLNLVELINLSSVIVFAGHETTTNLMSSALLYLLRHPTAWQELRANPAALPNAIDEVLRFDTPVVGMMRTATEDVELSSTQVPAGARLLLLFASANRDEAIFPEGAERLDIHRANANRHIGFGHGAHYCVGAQLAKLEMRIALEMLLERLPNPRLVPEKPVPYLPALIHRGPRQLWVEWDAA</sequence>
<protein>
    <submittedName>
        <fullName evidence="3">Cytochrome P450</fullName>
    </submittedName>
</protein>
<dbReference type="Pfam" id="PF00067">
    <property type="entry name" value="p450"/>
    <property type="match status" value="1"/>
</dbReference>
<dbReference type="PRINTS" id="PR00359">
    <property type="entry name" value="BP450"/>
</dbReference>
<evidence type="ECO:0000256" key="1">
    <source>
        <dbReference type="ARBA" id="ARBA00010617"/>
    </source>
</evidence>
<comment type="caution">
    <text evidence="3">The sequence shown here is derived from an EMBL/GenBank/DDBJ whole genome shotgun (WGS) entry which is preliminary data.</text>
</comment>
<accession>A0ABU5GYT6</accession>
<dbReference type="PANTHER" id="PTHR46696">
    <property type="entry name" value="P450, PUTATIVE (EUROFUNG)-RELATED"/>
    <property type="match status" value="1"/>
</dbReference>
<dbReference type="CDD" id="cd11078">
    <property type="entry name" value="CYP130-like"/>
    <property type="match status" value="1"/>
</dbReference>
<name>A0ABU5GYT6_9BACT</name>
<dbReference type="InterPro" id="IPR036396">
    <property type="entry name" value="Cyt_P450_sf"/>
</dbReference>
<gene>
    <name evidence="3" type="ORF">SYV04_06600</name>
</gene>
<dbReference type="InterPro" id="IPR017972">
    <property type="entry name" value="Cyt_P450_CS"/>
</dbReference>
<evidence type="ECO:0000256" key="2">
    <source>
        <dbReference type="RuleBase" id="RU000461"/>
    </source>
</evidence>
<dbReference type="Gene3D" id="1.10.630.10">
    <property type="entry name" value="Cytochrome P450"/>
    <property type="match status" value="1"/>
</dbReference>
<organism evidence="3 4">
    <name type="scientific">Hyalangium rubrum</name>
    <dbReference type="NCBI Taxonomy" id="3103134"/>
    <lineage>
        <taxon>Bacteria</taxon>
        <taxon>Pseudomonadati</taxon>
        <taxon>Myxococcota</taxon>
        <taxon>Myxococcia</taxon>
        <taxon>Myxococcales</taxon>
        <taxon>Cystobacterineae</taxon>
        <taxon>Archangiaceae</taxon>
        <taxon>Hyalangium</taxon>
    </lineage>
</organism>
<dbReference type="RefSeq" id="WP_321544765.1">
    <property type="nucleotide sequence ID" value="NZ_JAXIVS010000002.1"/>
</dbReference>
<keyword evidence="2" id="KW-0349">Heme</keyword>
<keyword evidence="2" id="KW-0408">Iron</keyword>
<comment type="similarity">
    <text evidence="1 2">Belongs to the cytochrome P450 family.</text>
</comment>
<evidence type="ECO:0000313" key="3">
    <source>
        <dbReference type="EMBL" id="MDY7226044.1"/>
    </source>
</evidence>
<dbReference type="SUPFAM" id="SSF48264">
    <property type="entry name" value="Cytochrome P450"/>
    <property type="match status" value="1"/>
</dbReference>
<dbReference type="InterPro" id="IPR001128">
    <property type="entry name" value="Cyt_P450"/>
</dbReference>
<reference evidence="3 4" key="1">
    <citation type="submission" date="2023-12" db="EMBL/GenBank/DDBJ databases">
        <title>the genome sequence of Hyalangium sp. s54d21.</title>
        <authorList>
            <person name="Zhang X."/>
        </authorList>
    </citation>
    <scope>NUCLEOTIDE SEQUENCE [LARGE SCALE GENOMIC DNA]</scope>
    <source>
        <strain evidence="4">s54d21</strain>
    </source>
</reference>
<keyword evidence="2" id="KW-0479">Metal-binding</keyword>
<evidence type="ECO:0000313" key="4">
    <source>
        <dbReference type="Proteomes" id="UP001291309"/>
    </source>
</evidence>
<dbReference type="PROSITE" id="PS00086">
    <property type="entry name" value="CYTOCHROME_P450"/>
    <property type="match status" value="1"/>
</dbReference>
<dbReference type="PRINTS" id="PR00385">
    <property type="entry name" value="P450"/>
</dbReference>
<dbReference type="EMBL" id="JAXIVS010000002">
    <property type="protein sequence ID" value="MDY7226044.1"/>
    <property type="molecule type" value="Genomic_DNA"/>
</dbReference>